<accession>A0A160DEW7</accession>
<keyword evidence="3" id="KW-1185">Reference proteome</keyword>
<sequence>MTDLKVQHLLDDVDDERERLQHLKTLFVAIVAIIGLSLFGFAWSIFYKLTSAAWWPLWILLPSLIIAAVATAAAFFVAEEHFEQRGKVKTAERAYRDHVMKEAA</sequence>
<evidence type="ECO:0000313" key="3">
    <source>
        <dbReference type="Proteomes" id="UP000204609"/>
    </source>
</evidence>
<dbReference type="KEGG" id="vg:28800553"/>
<keyword evidence="1" id="KW-0472">Membrane</keyword>
<proteinExistence type="predicted"/>
<organism evidence="2 3">
    <name type="scientific">Gordonia phage OneUp</name>
    <dbReference type="NCBI Taxonomy" id="1838074"/>
    <lineage>
        <taxon>Viruses</taxon>
        <taxon>Duplodnaviria</taxon>
        <taxon>Heunggongvirae</taxon>
        <taxon>Uroviricota</taxon>
        <taxon>Caudoviricetes</taxon>
        <taxon>Oneupvirus</taxon>
        <taxon>Oneupvirus oneup</taxon>
    </lineage>
</organism>
<protein>
    <submittedName>
        <fullName evidence="2">Uncharacterized protein</fullName>
    </submittedName>
</protein>
<evidence type="ECO:0000256" key="1">
    <source>
        <dbReference type="SAM" id="Phobius"/>
    </source>
</evidence>
<reference evidence="3" key="1">
    <citation type="submission" date="2016-03" db="EMBL/GenBank/DDBJ databases">
        <authorList>
            <person name="Ploux O."/>
        </authorList>
    </citation>
    <scope>NUCLEOTIDE SEQUENCE [LARGE SCALE GENOMIC DNA]</scope>
</reference>
<dbReference type="EMBL" id="KU998245">
    <property type="protein sequence ID" value="ANA86428.1"/>
    <property type="molecule type" value="Genomic_DNA"/>
</dbReference>
<keyword evidence="1" id="KW-1133">Transmembrane helix</keyword>
<dbReference type="Proteomes" id="UP000204609">
    <property type="component" value="Segment"/>
</dbReference>
<feature type="transmembrane region" description="Helical" evidence="1">
    <location>
        <begin position="26"/>
        <end position="47"/>
    </location>
</feature>
<feature type="transmembrane region" description="Helical" evidence="1">
    <location>
        <begin position="53"/>
        <end position="77"/>
    </location>
</feature>
<evidence type="ECO:0000313" key="2">
    <source>
        <dbReference type="EMBL" id="ANA86428.1"/>
    </source>
</evidence>
<name>A0A160DEW7_9CAUD</name>
<dbReference type="RefSeq" id="YP_009274510.1">
    <property type="nucleotide sequence ID" value="NC_030917.1"/>
</dbReference>
<dbReference type="GeneID" id="28800553"/>
<gene>
    <name evidence="2" type="primary">94</name>
    <name evidence="2" type="ORF">PBI_ONEUP_94</name>
</gene>
<keyword evidence="1" id="KW-0812">Transmembrane</keyword>